<accession>A0A9P6NJZ6</accession>
<gene>
    <name evidence="1" type="ORF">CROQUDRAFT_107734</name>
</gene>
<sequence>MQSVREPQPTDWFPYKGGWIQKQHMCLDNAGVQHVGCNQGIPPLAPERSSQVIVSSNVSPTVGYSYSIQQSQNPFHKTTPLSSLVAHTVLSGSYEQDLPASADIEVEIIAYSPDYEDPMEGKGTATKKRKNVQWLPWTLPIHKHTFNLSDLDYNNLKKQIFTIASVIDKRQPNGNTAILHQADELACAKHGLVATNQEHGLETTAFEVAEVHPVTLQAQCLADLVKKHGTTTTNSKERWHMYNPQDLTQFVRLDHQWMSIWAYELAQNKEGVTLVDPPMYIEGWAWETIEVRPLTDSAPPLDQKIPSGITVPTTVNDSLHLGVNPAKLDALQMATSLEEFLIFAGIPIDKVGDLALTLEDMEMSSFDLFLYTEHIDLKTLQAGGVKPGFAIRLLTKAYPFYLYMLAHCETASPVRLL</sequence>
<evidence type="ECO:0000313" key="2">
    <source>
        <dbReference type="Proteomes" id="UP000886653"/>
    </source>
</evidence>
<organism evidence="1 2">
    <name type="scientific">Cronartium quercuum f. sp. fusiforme G11</name>
    <dbReference type="NCBI Taxonomy" id="708437"/>
    <lineage>
        <taxon>Eukaryota</taxon>
        <taxon>Fungi</taxon>
        <taxon>Dikarya</taxon>
        <taxon>Basidiomycota</taxon>
        <taxon>Pucciniomycotina</taxon>
        <taxon>Pucciniomycetes</taxon>
        <taxon>Pucciniales</taxon>
        <taxon>Coleosporiaceae</taxon>
        <taxon>Cronartium</taxon>
    </lineage>
</organism>
<evidence type="ECO:0000313" key="1">
    <source>
        <dbReference type="EMBL" id="KAG0145577.1"/>
    </source>
</evidence>
<dbReference type="OrthoDB" id="10440614at2759"/>
<proteinExistence type="predicted"/>
<comment type="caution">
    <text evidence="1">The sequence shown here is derived from an EMBL/GenBank/DDBJ whole genome shotgun (WGS) entry which is preliminary data.</text>
</comment>
<name>A0A9P6NJZ6_9BASI</name>
<dbReference type="EMBL" id="MU167274">
    <property type="protein sequence ID" value="KAG0145577.1"/>
    <property type="molecule type" value="Genomic_DNA"/>
</dbReference>
<reference evidence="1" key="1">
    <citation type="submission" date="2013-11" db="EMBL/GenBank/DDBJ databases">
        <title>Genome sequence of the fusiform rust pathogen reveals effectors for host alternation and coevolution with pine.</title>
        <authorList>
            <consortium name="DOE Joint Genome Institute"/>
            <person name="Smith K."/>
            <person name="Pendleton A."/>
            <person name="Kubisiak T."/>
            <person name="Anderson C."/>
            <person name="Salamov A."/>
            <person name="Aerts A."/>
            <person name="Riley R."/>
            <person name="Clum A."/>
            <person name="Lindquist E."/>
            <person name="Ence D."/>
            <person name="Campbell M."/>
            <person name="Kronenberg Z."/>
            <person name="Feau N."/>
            <person name="Dhillon B."/>
            <person name="Hamelin R."/>
            <person name="Burleigh J."/>
            <person name="Smith J."/>
            <person name="Yandell M."/>
            <person name="Nelson C."/>
            <person name="Grigoriev I."/>
            <person name="Davis J."/>
        </authorList>
    </citation>
    <scope>NUCLEOTIDE SEQUENCE</scope>
    <source>
        <strain evidence="1">G11</strain>
    </source>
</reference>
<dbReference type="Proteomes" id="UP000886653">
    <property type="component" value="Unassembled WGS sequence"/>
</dbReference>
<keyword evidence="2" id="KW-1185">Reference proteome</keyword>
<protein>
    <submittedName>
        <fullName evidence="1">Uncharacterized protein</fullName>
    </submittedName>
</protein>
<dbReference type="AlphaFoldDB" id="A0A9P6NJZ6"/>